<feature type="domain" description="Thioredoxin" evidence="2">
    <location>
        <begin position="121"/>
        <end position="265"/>
    </location>
</feature>
<dbReference type="InterPro" id="IPR036249">
    <property type="entry name" value="Thioredoxin-like_sf"/>
</dbReference>
<comment type="caution">
    <text evidence="3">The sequence shown here is derived from an EMBL/GenBank/DDBJ whole genome shotgun (WGS) entry which is preliminary data.</text>
</comment>
<dbReference type="PANTHER" id="PTHR42852">
    <property type="entry name" value="THIOL:DISULFIDE INTERCHANGE PROTEIN DSBE"/>
    <property type="match status" value="1"/>
</dbReference>
<dbReference type="Proteomes" id="UP000634043">
    <property type="component" value="Unassembled WGS sequence"/>
</dbReference>
<evidence type="ECO:0000313" key="3">
    <source>
        <dbReference type="EMBL" id="GGG17395.1"/>
    </source>
</evidence>
<reference evidence="4" key="1">
    <citation type="journal article" date="2019" name="Int. J. Syst. Evol. Microbiol.">
        <title>The Global Catalogue of Microorganisms (GCM) 10K type strain sequencing project: providing services to taxonomists for standard genome sequencing and annotation.</title>
        <authorList>
            <consortium name="The Broad Institute Genomics Platform"/>
            <consortium name="The Broad Institute Genome Sequencing Center for Infectious Disease"/>
            <person name="Wu L."/>
            <person name="Ma J."/>
        </authorList>
    </citation>
    <scope>NUCLEOTIDE SEQUENCE [LARGE SCALE GENOMIC DNA]</scope>
    <source>
        <strain evidence="4">CGMCC 1.12749</strain>
    </source>
</reference>
<evidence type="ECO:0000256" key="1">
    <source>
        <dbReference type="SAM" id="SignalP"/>
    </source>
</evidence>
<feature type="chain" id="PRO_5045157977" description="Thioredoxin domain-containing protein" evidence="1">
    <location>
        <begin position="20"/>
        <end position="265"/>
    </location>
</feature>
<dbReference type="InterPro" id="IPR000866">
    <property type="entry name" value="AhpC/TSA"/>
</dbReference>
<sequence length="265" mass="29803">MKFKLLVVLLLSFASLARAQESKEIKKPQRVYILNDSSIVSESEVKEIAQSGYVKNVVSGATDEERQSYQAKFGNVIGDNFIARIYTLTEEEKQKKAEGSNVTKVVRPVEAKEASENTNALKVGDMAKDFEVELIDGSSVKLSDLKGKVVLLNFWATWCQPCIMEFHELPEAILQKYKAKDFVFLPISRGEPKERIQKTVAKLREKGIDINSGIDTQEDIWKLYEGGGLPLNYILDKEGVVRYVSMGYGEPKLKEMSVVLDSLLK</sequence>
<gene>
    <name evidence="3" type="ORF">GCM10011323_22020</name>
</gene>
<evidence type="ECO:0000259" key="2">
    <source>
        <dbReference type="PROSITE" id="PS51352"/>
    </source>
</evidence>
<protein>
    <recommendedName>
        <fullName evidence="2">Thioredoxin domain-containing protein</fullName>
    </recommendedName>
</protein>
<dbReference type="RefSeq" id="WP_188501592.1">
    <property type="nucleotide sequence ID" value="NZ_BMFP01000004.1"/>
</dbReference>
<dbReference type="Gene3D" id="3.40.30.10">
    <property type="entry name" value="Glutaredoxin"/>
    <property type="match status" value="1"/>
</dbReference>
<dbReference type="PROSITE" id="PS51352">
    <property type="entry name" value="THIOREDOXIN_2"/>
    <property type="match status" value="1"/>
</dbReference>
<dbReference type="CDD" id="cd02966">
    <property type="entry name" value="TlpA_like_family"/>
    <property type="match status" value="1"/>
</dbReference>
<dbReference type="EMBL" id="BMFP01000004">
    <property type="protein sequence ID" value="GGG17395.1"/>
    <property type="molecule type" value="Genomic_DNA"/>
</dbReference>
<dbReference type="InterPro" id="IPR013766">
    <property type="entry name" value="Thioredoxin_domain"/>
</dbReference>
<feature type="signal peptide" evidence="1">
    <location>
        <begin position="1"/>
        <end position="19"/>
    </location>
</feature>
<keyword evidence="4" id="KW-1185">Reference proteome</keyword>
<accession>A0ABQ1W6X5</accession>
<organism evidence="3 4">
    <name type="scientific">Pontibacter amylolyticus</name>
    <dbReference type="NCBI Taxonomy" id="1424080"/>
    <lineage>
        <taxon>Bacteria</taxon>
        <taxon>Pseudomonadati</taxon>
        <taxon>Bacteroidota</taxon>
        <taxon>Cytophagia</taxon>
        <taxon>Cytophagales</taxon>
        <taxon>Hymenobacteraceae</taxon>
        <taxon>Pontibacter</taxon>
    </lineage>
</organism>
<dbReference type="InterPro" id="IPR050553">
    <property type="entry name" value="Thioredoxin_ResA/DsbE_sf"/>
</dbReference>
<dbReference type="PANTHER" id="PTHR42852:SF13">
    <property type="entry name" value="PROTEIN DIPZ"/>
    <property type="match status" value="1"/>
</dbReference>
<keyword evidence="1" id="KW-0732">Signal</keyword>
<dbReference type="Pfam" id="PF00578">
    <property type="entry name" value="AhpC-TSA"/>
    <property type="match status" value="1"/>
</dbReference>
<name>A0ABQ1W6X5_9BACT</name>
<proteinExistence type="predicted"/>
<evidence type="ECO:0000313" key="4">
    <source>
        <dbReference type="Proteomes" id="UP000634043"/>
    </source>
</evidence>
<dbReference type="SUPFAM" id="SSF52833">
    <property type="entry name" value="Thioredoxin-like"/>
    <property type="match status" value="1"/>
</dbReference>